<keyword evidence="5 7" id="KW-1133">Transmembrane helix</keyword>
<organism evidence="8 9">
    <name type="scientific">Nocardioides guangzhouensis</name>
    <dbReference type="NCBI Taxonomy" id="2497878"/>
    <lineage>
        <taxon>Bacteria</taxon>
        <taxon>Bacillati</taxon>
        <taxon>Actinomycetota</taxon>
        <taxon>Actinomycetes</taxon>
        <taxon>Propionibacteriales</taxon>
        <taxon>Nocardioidaceae</taxon>
        <taxon>Nocardioides</taxon>
    </lineage>
</organism>
<dbReference type="OrthoDB" id="5197368at2"/>
<evidence type="ECO:0000256" key="1">
    <source>
        <dbReference type="ARBA" id="ARBA00004651"/>
    </source>
</evidence>
<feature type="transmembrane region" description="Helical" evidence="7">
    <location>
        <begin position="58"/>
        <end position="77"/>
    </location>
</feature>
<dbReference type="PANTHER" id="PTHR33884">
    <property type="entry name" value="UPF0410 PROTEIN YMGE"/>
    <property type="match status" value="1"/>
</dbReference>
<evidence type="ECO:0000256" key="5">
    <source>
        <dbReference type="ARBA" id="ARBA00022989"/>
    </source>
</evidence>
<protein>
    <recommendedName>
        <fullName evidence="10">GlsB/YeaQ/YmgE family stress response membrane protein</fullName>
    </recommendedName>
</protein>
<feature type="transmembrane region" description="Helical" evidence="7">
    <location>
        <begin position="28"/>
        <end position="52"/>
    </location>
</feature>
<dbReference type="InterPro" id="IPR007341">
    <property type="entry name" value="Transgly_assoc"/>
</dbReference>
<evidence type="ECO:0000256" key="3">
    <source>
        <dbReference type="ARBA" id="ARBA00022475"/>
    </source>
</evidence>
<dbReference type="Proteomes" id="UP000295198">
    <property type="component" value="Unassembled WGS sequence"/>
</dbReference>
<dbReference type="PANTHER" id="PTHR33884:SF3">
    <property type="entry name" value="UPF0410 PROTEIN YMGE"/>
    <property type="match status" value="1"/>
</dbReference>
<keyword evidence="9" id="KW-1185">Reference proteome</keyword>
<evidence type="ECO:0000313" key="8">
    <source>
        <dbReference type="EMBL" id="RYP85540.1"/>
    </source>
</evidence>
<evidence type="ECO:0000256" key="2">
    <source>
        <dbReference type="ARBA" id="ARBA00011006"/>
    </source>
</evidence>
<reference evidence="8 9" key="1">
    <citation type="submission" date="2019-01" db="EMBL/GenBank/DDBJ databases">
        <title>Nocardioides guangzhouensis sp. nov., an actinobacterium isolated from soil.</title>
        <authorList>
            <person name="Fu Y."/>
            <person name="Cai Y."/>
            <person name="Lin Z."/>
            <person name="Chen P."/>
        </authorList>
    </citation>
    <scope>NUCLEOTIDE SEQUENCE [LARGE SCALE GENOMIC DNA]</scope>
    <source>
        <strain evidence="8 9">130</strain>
    </source>
</reference>
<evidence type="ECO:0000313" key="9">
    <source>
        <dbReference type="Proteomes" id="UP000295198"/>
    </source>
</evidence>
<dbReference type="GO" id="GO:0005886">
    <property type="term" value="C:plasma membrane"/>
    <property type="evidence" value="ECO:0007669"/>
    <property type="project" value="UniProtKB-SubCell"/>
</dbReference>
<accession>A0A4Q4ZBZ0</accession>
<comment type="caution">
    <text evidence="8">The sequence shown here is derived from an EMBL/GenBank/DDBJ whole genome shotgun (WGS) entry which is preliminary data.</text>
</comment>
<sequence length="86" mass="9063">MQVLGLIVIGLVIGYLARLFKPGRQRIGFLWTLLLGVAGALIGGIVASWFGTGDIWELNFWGTVVGILAAIVLIGLAEGRVGKSKA</sequence>
<keyword evidence="4 7" id="KW-0812">Transmembrane</keyword>
<keyword evidence="3" id="KW-1003">Cell membrane</keyword>
<dbReference type="EMBL" id="SDKM01000016">
    <property type="protein sequence ID" value="RYP85540.1"/>
    <property type="molecule type" value="Genomic_DNA"/>
</dbReference>
<comment type="similarity">
    <text evidence="2">Belongs to the UPF0410 family.</text>
</comment>
<evidence type="ECO:0008006" key="10">
    <source>
        <dbReference type="Google" id="ProtNLM"/>
    </source>
</evidence>
<evidence type="ECO:0000256" key="6">
    <source>
        <dbReference type="ARBA" id="ARBA00023136"/>
    </source>
</evidence>
<feature type="transmembrane region" description="Helical" evidence="7">
    <location>
        <begin position="6"/>
        <end position="21"/>
    </location>
</feature>
<name>A0A4Q4ZBZ0_9ACTN</name>
<comment type="subcellular location">
    <subcellularLocation>
        <location evidence="1">Cell membrane</location>
        <topology evidence="1">Multi-pass membrane protein</topology>
    </subcellularLocation>
</comment>
<evidence type="ECO:0000256" key="7">
    <source>
        <dbReference type="SAM" id="Phobius"/>
    </source>
</evidence>
<gene>
    <name evidence="8" type="ORF">EKO23_12335</name>
</gene>
<evidence type="ECO:0000256" key="4">
    <source>
        <dbReference type="ARBA" id="ARBA00022692"/>
    </source>
</evidence>
<dbReference type="AlphaFoldDB" id="A0A4Q4ZBZ0"/>
<dbReference type="RefSeq" id="WP_134717676.1">
    <property type="nucleotide sequence ID" value="NZ_SDKM01000016.1"/>
</dbReference>
<proteinExistence type="inferred from homology"/>
<keyword evidence="6 7" id="KW-0472">Membrane</keyword>